<organism evidence="15 16">
    <name type="scientific">Clostridium tetani (strain Massachusetts / E88)</name>
    <dbReference type="NCBI Taxonomy" id="212717"/>
    <lineage>
        <taxon>Bacteria</taxon>
        <taxon>Bacillati</taxon>
        <taxon>Bacillota</taxon>
        <taxon>Clostridia</taxon>
        <taxon>Eubacteriales</taxon>
        <taxon>Clostridiaceae</taxon>
        <taxon>Clostridium</taxon>
    </lineage>
</organism>
<feature type="binding site" evidence="12">
    <location>
        <position position="29"/>
    </location>
    <ligand>
        <name>Fe cation</name>
        <dbReference type="ChEBI" id="CHEBI:24875"/>
        <label>1</label>
    </ligand>
</feature>
<evidence type="ECO:0000313" key="16">
    <source>
        <dbReference type="Proteomes" id="UP000001412"/>
    </source>
</evidence>
<evidence type="ECO:0000256" key="1">
    <source>
        <dbReference type="ARBA" id="ARBA00001973"/>
    </source>
</evidence>
<name>Q891C6_CLOTE</name>
<feature type="binding site" evidence="12">
    <location>
        <position position="65"/>
    </location>
    <ligand>
        <name>Fe cation</name>
        <dbReference type="ChEBI" id="CHEBI:24875"/>
        <label>1</label>
    </ligand>
</feature>
<evidence type="ECO:0000256" key="6">
    <source>
        <dbReference type="ARBA" id="ARBA00022723"/>
    </source>
</evidence>
<comment type="cofactor">
    <cofactor evidence="1">
        <name>Cu(2+)</name>
        <dbReference type="ChEBI" id="CHEBI:29036"/>
    </cofactor>
</comment>
<comment type="function">
    <text evidence="9">Catalyzes the one-electron reduction of superoxide anion radical to hydrogen peroxide at a nonheme ferrous iron center. Plays a fundamental role in case of oxidative stress via its superoxide detoxification activity.</text>
</comment>
<comment type="similarity">
    <text evidence="2">Belongs to the desulfoferrodoxin family.</text>
</comment>
<dbReference type="InterPro" id="IPR051233">
    <property type="entry name" value="Desulfoferrodoxin_SOR"/>
</dbReference>
<dbReference type="PANTHER" id="PTHR36541">
    <property type="entry name" value="SUPEROXIDE REDUCTASE-RELATED"/>
    <property type="match status" value="1"/>
</dbReference>
<comment type="cofactor">
    <cofactor evidence="12">
        <name>Fe(2+)</name>
        <dbReference type="ChEBI" id="CHEBI:29033"/>
    </cofactor>
    <text evidence="12">Binds 1 Fe(2+) ion per subunit. The iron ion 2 is coordinated via four histidines and one cysteine residue.</text>
</comment>
<feature type="binding site" evidence="12">
    <location>
        <position position="26"/>
    </location>
    <ligand>
        <name>Fe cation</name>
        <dbReference type="ChEBI" id="CHEBI:24875"/>
        <label>1</label>
    </ligand>
</feature>
<dbReference type="InterPro" id="IPR004793">
    <property type="entry name" value="Desulfoferrodoxin_rbo"/>
</dbReference>
<dbReference type="EC" id="1.15.1.2" evidence="3"/>
<feature type="domain" description="Desulfoferrodoxin N-terminal" evidence="14">
    <location>
        <begin position="18"/>
        <end position="52"/>
    </location>
</feature>
<evidence type="ECO:0000256" key="10">
    <source>
        <dbReference type="ARBA" id="ARBA00031398"/>
    </source>
</evidence>
<dbReference type="CDD" id="cd00974">
    <property type="entry name" value="DSRD"/>
    <property type="match status" value="1"/>
</dbReference>
<reference evidence="15 16" key="1">
    <citation type="journal article" date="2003" name="Proc. Natl. Acad. Sci. U.S.A.">
        <title>The genome sequence of Clostridium tetani, the causative agent of tetanus disease.</title>
        <authorList>
            <person name="Brueggemann H."/>
            <person name="Baumer S."/>
            <person name="Fricke W.F."/>
            <person name="Wiezer A."/>
            <person name="Liesegang H."/>
            <person name="Decker I."/>
            <person name="Herzberg C."/>
            <person name="Martinez-Arias R."/>
            <person name="Merkl R."/>
            <person name="Henne A."/>
            <person name="Gottschalk G."/>
        </authorList>
    </citation>
    <scope>NUCLEOTIDE SEQUENCE [LARGE SCALE GENOMIC DNA]</scope>
    <source>
        <strain evidence="16">Massachusetts / E88</strain>
    </source>
</reference>
<dbReference type="Proteomes" id="UP000001412">
    <property type="component" value="Chromosome"/>
</dbReference>
<feature type="binding site" evidence="12">
    <location>
        <position position="45"/>
    </location>
    <ligand>
        <name>Fe cation</name>
        <dbReference type="ChEBI" id="CHEBI:24875"/>
        <label>1</label>
    </ligand>
</feature>
<keyword evidence="8 12" id="KW-0408">Iron</keyword>
<keyword evidence="5" id="KW-0813">Transport</keyword>
<evidence type="ECO:0000259" key="13">
    <source>
        <dbReference type="Pfam" id="PF01880"/>
    </source>
</evidence>
<dbReference type="NCBIfam" id="TIGR00320">
    <property type="entry name" value="dfx_rbo"/>
    <property type="match status" value="1"/>
</dbReference>
<dbReference type="HOGENOM" id="CLU_118960_1_0_9"/>
<dbReference type="GO" id="GO:0005506">
    <property type="term" value="F:iron ion binding"/>
    <property type="evidence" value="ECO:0007669"/>
    <property type="project" value="InterPro"/>
</dbReference>
<gene>
    <name evidence="15" type="ordered locus">CTC_02454</name>
</gene>
<evidence type="ECO:0000256" key="7">
    <source>
        <dbReference type="ARBA" id="ARBA00022982"/>
    </source>
</evidence>
<evidence type="ECO:0000256" key="12">
    <source>
        <dbReference type="PIRSR" id="PIRSR604793-1"/>
    </source>
</evidence>
<comment type="cofactor">
    <cofactor evidence="12">
        <name>Fe(3+)</name>
        <dbReference type="ChEBI" id="CHEBI:29034"/>
    </cofactor>
    <text evidence="12">Binds 1 Fe(3+) ion per subunit. The iron ion 1 is coordinated via 4 cysteine residues.</text>
</comment>
<dbReference type="Gene3D" id="2.60.40.730">
    <property type="entry name" value="SOR catalytic domain"/>
    <property type="match status" value="1"/>
</dbReference>
<feature type="domain" description="Desulfoferrodoxin ferrous iron-binding" evidence="13">
    <location>
        <begin position="58"/>
        <end position="139"/>
    </location>
</feature>
<dbReference type="PANTHER" id="PTHR36541:SF1">
    <property type="entry name" value="SUPEROXIDE REDUCTASE-RELATED"/>
    <property type="match status" value="1"/>
</dbReference>
<dbReference type="SUPFAM" id="SSF57802">
    <property type="entry name" value="Rubredoxin-like"/>
    <property type="match status" value="1"/>
</dbReference>
<feature type="binding site" evidence="12">
    <location>
        <position position="46"/>
    </location>
    <ligand>
        <name>Fe cation</name>
        <dbReference type="ChEBI" id="CHEBI:24875"/>
        <label>1</label>
    </ligand>
</feature>
<feature type="binding site" evidence="12">
    <location>
        <position position="91"/>
    </location>
    <ligand>
        <name>Fe cation</name>
        <dbReference type="ChEBI" id="CHEBI:24875"/>
        <label>1</label>
    </ligand>
</feature>
<feature type="binding site" evidence="12">
    <location>
        <position position="85"/>
    </location>
    <ligand>
        <name>Fe cation</name>
        <dbReference type="ChEBI" id="CHEBI:24875"/>
        <label>1</label>
    </ligand>
</feature>
<dbReference type="Pfam" id="PF06397">
    <property type="entry name" value="Desulfoferrod_N"/>
    <property type="match status" value="1"/>
</dbReference>
<sequence>MLIFNNRDNFNRGDLIMTELLQVYKCQVCGNIVEVVHKGGGQLVCCNQPMKLFVENTVDAAVEKHVPVIEKIEGGIRVKIGEAEHPMIEEHYIEWIEVLTENKVYRKHLKPGEKPVAEFKLDEEVVAAREYCNLHGLWKK</sequence>
<dbReference type="InterPro" id="IPR004462">
    <property type="entry name" value="Desulfoferrodoxin_N"/>
</dbReference>
<feature type="binding site" evidence="12">
    <location>
        <position position="135"/>
    </location>
    <ligand>
        <name>Fe cation</name>
        <dbReference type="ChEBI" id="CHEBI:24875"/>
        <label>1</label>
    </ligand>
</feature>
<comment type="catalytic activity">
    <reaction evidence="11">
        <text>reduced [rubredoxin] + superoxide + 2 H(+) = oxidized [rubredoxin] + H2O2</text>
        <dbReference type="Rhea" id="RHEA:21324"/>
        <dbReference type="Rhea" id="RHEA-COMP:10302"/>
        <dbReference type="Rhea" id="RHEA-COMP:10303"/>
        <dbReference type="ChEBI" id="CHEBI:15378"/>
        <dbReference type="ChEBI" id="CHEBI:16240"/>
        <dbReference type="ChEBI" id="CHEBI:18421"/>
        <dbReference type="ChEBI" id="CHEBI:29033"/>
        <dbReference type="ChEBI" id="CHEBI:29034"/>
        <dbReference type="EC" id="1.15.1.2"/>
    </reaction>
</comment>
<dbReference type="NCBIfam" id="TIGR00319">
    <property type="entry name" value="desulf_FeS4"/>
    <property type="match status" value="1"/>
</dbReference>
<keyword evidence="16" id="KW-1185">Reference proteome</keyword>
<keyword evidence="6 12" id="KW-0479">Metal-binding</keyword>
<dbReference type="KEGG" id="ctc:CTC_02454"/>
<dbReference type="GO" id="GO:0050605">
    <property type="term" value="F:superoxide reductase activity"/>
    <property type="evidence" value="ECO:0007669"/>
    <property type="project" value="UniProtKB-EC"/>
</dbReference>
<evidence type="ECO:0000256" key="3">
    <source>
        <dbReference type="ARBA" id="ARBA00012679"/>
    </source>
</evidence>
<dbReference type="STRING" id="212717.CTC_02454"/>
<evidence type="ECO:0000256" key="5">
    <source>
        <dbReference type="ARBA" id="ARBA00022448"/>
    </source>
</evidence>
<dbReference type="InterPro" id="IPR036073">
    <property type="entry name" value="Desulfoferrodoxin_Fe-bd_dom_sf"/>
</dbReference>
<evidence type="ECO:0000256" key="4">
    <source>
        <dbReference type="ARBA" id="ARBA00014839"/>
    </source>
</evidence>
<dbReference type="SUPFAM" id="SSF49367">
    <property type="entry name" value="Superoxide reductase-like"/>
    <property type="match status" value="1"/>
</dbReference>
<dbReference type="CDD" id="cd03171">
    <property type="entry name" value="SORL_Dfx_classI"/>
    <property type="match status" value="1"/>
</dbReference>
<feature type="binding site" evidence="12">
    <location>
        <position position="132"/>
    </location>
    <ligand>
        <name>Fe cation</name>
        <dbReference type="ChEBI" id="CHEBI:24875"/>
        <label>1</label>
    </ligand>
</feature>
<accession>Q891C6</accession>
<dbReference type="InterPro" id="IPR038094">
    <property type="entry name" value="Desulfoferrodoxin_N_sf"/>
</dbReference>
<evidence type="ECO:0000256" key="2">
    <source>
        <dbReference type="ARBA" id="ARBA00005941"/>
    </source>
</evidence>
<dbReference type="EMBL" id="AE015927">
    <property type="protein sequence ID" value="AAO36919.1"/>
    <property type="molecule type" value="Genomic_DNA"/>
</dbReference>
<dbReference type="NCBIfam" id="TIGR00332">
    <property type="entry name" value="neela_ferrous"/>
    <property type="match status" value="1"/>
</dbReference>
<dbReference type="InterPro" id="IPR002742">
    <property type="entry name" value="Desulfoferrodoxin_Fe-bd_dom"/>
</dbReference>
<evidence type="ECO:0000256" key="11">
    <source>
        <dbReference type="ARBA" id="ARBA00047448"/>
    </source>
</evidence>
<proteinExistence type="inferred from homology"/>
<evidence type="ECO:0000256" key="8">
    <source>
        <dbReference type="ARBA" id="ARBA00023004"/>
    </source>
</evidence>
<dbReference type="GO" id="GO:0019430">
    <property type="term" value="P:removal of superoxide radicals"/>
    <property type="evidence" value="ECO:0007669"/>
    <property type="project" value="InterPro"/>
</dbReference>
<dbReference type="Pfam" id="PF01880">
    <property type="entry name" value="Desulfoferrodox"/>
    <property type="match status" value="1"/>
</dbReference>
<evidence type="ECO:0000313" key="15">
    <source>
        <dbReference type="EMBL" id="AAO36919.1"/>
    </source>
</evidence>
<evidence type="ECO:0000259" key="14">
    <source>
        <dbReference type="Pfam" id="PF06397"/>
    </source>
</evidence>
<protein>
    <recommendedName>
        <fullName evidence="4">Desulfoferrodoxin</fullName>
        <ecNumber evidence="3">1.15.1.2</ecNumber>
    </recommendedName>
    <alternativeName>
        <fullName evidence="10">Superoxide reductase</fullName>
    </alternativeName>
</protein>
<evidence type="ECO:0000256" key="9">
    <source>
        <dbReference type="ARBA" id="ARBA00024690"/>
    </source>
</evidence>
<dbReference type="AlphaFoldDB" id="Q891C6"/>
<keyword evidence="7" id="KW-0249">Electron transport</keyword>
<dbReference type="Gene3D" id="2.20.28.100">
    <property type="entry name" value="Desulphoferrodoxin, N-terminal domain"/>
    <property type="match status" value="1"/>
</dbReference>